<gene>
    <name evidence="2" type="ORF">C0039_13935</name>
</gene>
<organism evidence="2 3">
    <name type="scientific">Pseudohalioglobus lutimaris</name>
    <dbReference type="NCBI Taxonomy" id="1737061"/>
    <lineage>
        <taxon>Bacteria</taxon>
        <taxon>Pseudomonadati</taxon>
        <taxon>Pseudomonadota</taxon>
        <taxon>Gammaproteobacteria</taxon>
        <taxon>Cellvibrionales</taxon>
        <taxon>Halieaceae</taxon>
        <taxon>Pseudohalioglobus</taxon>
    </lineage>
</organism>
<feature type="chain" id="PRO_5014814545" description="Tetratricopeptide repeat protein" evidence="1">
    <location>
        <begin position="33"/>
        <end position="616"/>
    </location>
</feature>
<evidence type="ECO:0000313" key="2">
    <source>
        <dbReference type="EMBL" id="PLW68059.1"/>
    </source>
</evidence>
<evidence type="ECO:0000313" key="3">
    <source>
        <dbReference type="Proteomes" id="UP000235005"/>
    </source>
</evidence>
<dbReference type="Gene3D" id="1.25.40.10">
    <property type="entry name" value="Tetratricopeptide repeat domain"/>
    <property type="match status" value="2"/>
</dbReference>
<dbReference type="PROSITE" id="PS51257">
    <property type="entry name" value="PROKAR_LIPOPROTEIN"/>
    <property type="match status" value="1"/>
</dbReference>
<dbReference type="Proteomes" id="UP000235005">
    <property type="component" value="Unassembled WGS sequence"/>
</dbReference>
<proteinExistence type="predicted"/>
<dbReference type="SUPFAM" id="SSF48452">
    <property type="entry name" value="TPR-like"/>
    <property type="match status" value="1"/>
</dbReference>
<keyword evidence="3" id="KW-1185">Reference proteome</keyword>
<dbReference type="EMBL" id="PKUS01000019">
    <property type="protein sequence ID" value="PLW68059.1"/>
    <property type="molecule type" value="Genomic_DNA"/>
</dbReference>
<dbReference type="OrthoDB" id="6072288at2"/>
<dbReference type="InterPro" id="IPR011990">
    <property type="entry name" value="TPR-like_helical_dom_sf"/>
</dbReference>
<comment type="caution">
    <text evidence="2">The sequence shown here is derived from an EMBL/GenBank/DDBJ whole genome shotgun (WGS) entry which is preliminary data.</text>
</comment>
<sequence>MHRRFLQPGSSAAQALLCACALLTLLSQPVTAENESVKDLRYGVTLYHFFQQNYFDALTELSAAQQMKKLPHHSEEAELLRGGMSLSYGMDRQARRIFDALLTQPREQVDADRAWFYLGKLAWRRGDNQASNDALAKMDPQYAGPLADEGHYLRAMQALVLGQQQVASAALQSMQAACPFKPYYYYNLGTVRVQDKDWAGAAQAFRQVAHLGCKDEEGAALRDKASTAAGFASLATGNSGQAAEDFLAVRLHGPEADRALLGYGWSHANEGDFDKALVPWQALSARSLVSASARESLLAVPYAYEQLQRPSTALALYQSAAEHYAGARSEVNAALTQVRDGDLLALFGLDAVVDPQWLGGEDPQPEGEYAKYLAHLLSTDGVQLALRELYDLRDIQRKLALAQERLTVLREVESEQRQNWSRTVEGGGAEELAGRRAFLLQRSTVLRQQLDSAIASGDGRLLATPEQAARWRRIDIASERAQRLQHEGAQQQIRLMRGLMQWQDSEAFPARRWRLQDDMRQLEALAAESAQAYAAMDAAMAGSARPVFEQRIDDLVERTASQRVMVAGALSTAQSQLRAVAVAELEQQREHLRHSEGQALLAVARLYDLASPEVPR</sequence>
<reference evidence="2 3" key="1">
    <citation type="submission" date="2018-01" db="EMBL/GenBank/DDBJ databases">
        <title>The draft genome sequence of Halioglobus lutimaris HF004.</title>
        <authorList>
            <person name="Du Z.-J."/>
            <person name="Shi M.-J."/>
        </authorList>
    </citation>
    <scope>NUCLEOTIDE SEQUENCE [LARGE SCALE GENOMIC DNA]</scope>
    <source>
        <strain evidence="2 3">HF004</strain>
    </source>
</reference>
<keyword evidence="1" id="KW-0732">Signal</keyword>
<name>A0A2N5X0P0_9GAMM</name>
<accession>A0A2N5X0P0</accession>
<protein>
    <recommendedName>
        <fullName evidence="4">Tetratricopeptide repeat protein</fullName>
    </recommendedName>
</protein>
<evidence type="ECO:0000256" key="1">
    <source>
        <dbReference type="SAM" id="SignalP"/>
    </source>
</evidence>
<feature type="signal peptide" evidence="1">
    <location>
        <begin position="1"/>
        <end position="32"/>
    </location>
</feature>
<dbReference type="AlphaFoldDB" id="A0A2N5X0P0"/>
<dbReference type="RefSeq" id="WP_101518400.1">
    <property type="nucleotide sequence ID" value="NZ_PKUS01000019.1"/>
</dbReference>
<evidence type="ECO:0008006" key="4">
    <source>
        <dbReference type="Google" id="ProtNLM"/>
    </source>
</evidence>